<dbReference type="GO" id="GO:0005524">
    <property type="term" value="F:ATP binding"/>
    <property type="evidence" value="ECO:0007669"/>
    <property type="project" value="UniProtKB-UniRule"/>
</dbReference>
<organism evidence="2 3">
    <name type="scientific">Legionella pneumophila</name>
    <dbReference type="NCBI Taxonomy" id="446"/>
    <lineage>
        <taxon>Bacteria</taxon>
        <taxon>Pseudomonadati</taxon>
        <taxon>Pseudomonadota</taxon>
        <taxon>Gammaproteobacteria</taxon>
        <taxon>Legionellales</taxon>
        <taxon>Legionellaceae</taxon>
        <taxon>Legionella</taxon>
    </lineage>
</organism>
<dbReference type="GO" id="GO:0005737">
    <property type="term" value="C:cytoplasm"/>
    <property type="evidence" value="ECO:0007669"/>
    <property type="project" value="TreeGrafter"/>
</dbReference>
<dbReference type="GO" id="GO:0046872">
    <property type="term" value="F:metal ion binding"/>
    <property type="evidence" value="ECO:0007669"/>
    <property type="project" value="InterPro"/>
</dbReference>
<comment type="caution">
    <text evidence="2">The sequence shown here is derived from an EMBL/GenBank/DDBJ whole genome shotgun (WGS) entry which is preliminary data.</text>
</comment>
<dbReference type="GO" id="GO:0009432">
    <property type="term" value="P:SOS response"/>
    <property type="evidence" value="ECO:0007669"/>
    <property type="project" value="TreeGrafter"/>
</dbReference>
<name>A0A2S6EXP1_LEGPN</name>
<evidence type="ECO:0000313" key="2">
    <source>
        <dbReference type="EMBL" id="PPK29952.1"/>
    </source>
</evidence>
<dbReference type="RefSeq" id="WP_027229155.1">
    <property type="nucleotide sequence ID" value="NZ_CP017601.1"/>
</dbReference>
<dbReference type="PROSITE" id="PS50975">
    <property type="entry name" value="ATP_GRASP"/>
    <property type="match status" value="1"/>
</dbReference>
<protein>
    <submittedName>
        <fullName evidence="2">Uncharacterized protein</fullName>
    </submittedName>
</protein>
<evidence type="ECO:0000313" key="3">
    <source>
        <dbReference type="Proteomes" id="UP000239239"/>
    </source>
</evidence>
<dbReference type="AlphaFoldDB" id="A0A2S6EXP1"/>
<keyword evidence="1" id="KW-0464">Manganese</keyword>
<dbReference type="Pfam" id="PF08443">
    <property type="entry name" value="RimK"/>
    <property type="match status" value="1"/>
</dbReference>
<dbReference type="InterPro" id="IPR013651">
    <property type="entry name" value="ATP-grasp_RimK-type"/>
</dbReference>
<dbReference type="SUPFAM" id="SSF56059">
    <property type="entry name" value="Glutathione synthetase ATP-binding domain-like"/>
    <property type="match status" value="3"/>
</dbReference>
<dbReference type="Proteomes" id="UP000239239">
    <property type="component" value="Unassembled WGS sequence"/>
</dbReference>
<dbReference type="GO" id="GO:0018169">
    <property type="term" value="F:ribosomal S6-glutamic acid ligase activity"/>
    <property type="evidence" value="ECO:0007669"/>
    <property type="project" value="TreeGrafter"/>
</dbReference>
<dbReference type="PANTHER" id="PTHR21621:SF0">
    <property type="entry name" value="BETA-CITRYLGLUTAMATE SYNTHASE B-RELATED"/>
    <property type="match status" value="1"/>
</dbReference>
<dbReference type="Gene3D" id="3.30.1490.20">
    <property type="entry name" value="ATP-grasp fold, A domain"/>
    <property type="match status" value="1"/>
</dbReference>
<evidence type="ECO:0000256" key="1">
    <source>
        <dbReference type="ARBA" id="ARBA00023211"/>
    </source>
</evidence>
<reference evidence="2 3" key="1">
    <citation type="submission" date="2018-02" db="EMBL/GenBank/DDBJ databases">
        <title>Draft genome sequences of four Legionella pneumophila clinical strains isolated in Ontario.</title>
        <authorList>
            <person name="Fortuna A."/>
            <person name="Ramnarine R."/>
            <person name="Li A."/>
            <person name="Frantz C."/>
            <person name="Mallo G."/>
        </authorList>
    </citation>
    <scope>NUCLEOTIDE SEQUENCE [LARGE SCALE GENOMIC DNA]</scope>
    <source>
        <strain evidence="2 3">LG61</strain>
    </source>
</reference>
<dbReference type="EMBL" id="PQWY01000015">
    <property type="protein sequence ID" value="PPK29952.1"/>
    <property type="molecule type" value="Genomic_DNA"/>
</dbReference>
<dbReference type="InterPro" id="IPR013815">
    <property type="entry name" value="ATP_grasp_subdomain_1"/>
</dbReference>
<gene>
    <name evidence="2" type="ORF">C3928_09950</name>
</gene>
<accession>A0A2S6EXP1</accession>
<dbReference type="PANTHER" id="PTHR21621">
    <property type="entry name" value="RIBOSOMAL PROTEIN S6 MODIFICATION PROTEIN"/>
    <property type="match status" value="1"/>
</dbReference>
<sequence length="913" mass="105126">MNNNIELIILHRNNTLEIVESLIKEASALNINSICMDTEIKKDSIELQNNFYLFYSVLNRTETESFISLLSEKCRLIHYTLGKDAILGESSILKDYQIPYVSIKSNDNTQLLKKINEIGGFPVLFSSNQFSNSLGKYYVENESIFLHVIDTIRNKDEFDFILKYIEHDFHIRVYIVNYQYNSAVIYHKDKNDYSTNRLDRAKRHKMSFCENISPHIKQIAINYARYLHVETAGIDILVSRNNEYFILEANNPMMYNAVPESLPIVSRGIIQGLLNKYEASLSNESSLDNSIPLALSNKFITNKKDYLDVLFTCRRLNISIESEEKILEGKKVIILNSKHCPKYFDFSNQILGYNSFIIGPICQRKNKLLQEHNIYEWQQYNIDIKSPDILKPSDLEKNCLFPAIFKVETNTGGVDYLKIDTAKQCLAIITMYQGVKYNCSIYPYIYIDVKRKALLVGGEVIAIIEYVQNDDNQNTLFNSGNTISLDFDKVSEQELSAFKTISDLFLFQGGWTLEYAIDIQSNFYIISYDNGYELDNFRSSTSDLLIPKIINKLFMAYKAQKLTSSLYKSILALENISQKFYLLYAYKKSMLIEPVSNSLDDAEISFNGITHKIPNCLISPNVFSQNNQITANNQLSLYDNLSDAIKESLIPTVVIDDKTTINKSTLQQKIQGLNYPLTVRPYQGSQFEIIYSNINSIEELIDKIHLLNKECHQILIQEMCEGLEYRVLIVDSKVVAVAKKQPATLIGNGQSSISMLMDNFNQFYANYKNVLLDDAENNFYINFDDKHNNFFHKPQIITDKPLIELLKKSGYKLESVLDDNEKLVLPFSDFYGAIWIDQTDVFPKKIEENLIKISNYIGMKVNSIDILVAEDNDFKIIKFDCHPSAILHHFITYGSPRPVVQKILNSLFKVQTK</sequence>
<dbReference type="Gene3D" id="3.30.470.20">
    <property type="entry name" value="ATP-grasp fold, B domain"/>
    <property type="match status" value="2"/>
</dbReference>
<dbReference type="OrthoDB" id="9803907at2"/>
<proteinExistence type="predicted"/>
<dbReference type="InterPro" id="IPR011761">
    <property type="entry name" value="ATP-grasp"/>
</dbReference>